<dbReference type="EMBL" id="MPUH01001560">
    <property type="protein sequence ID" value="OMJ67121.1"/>
    <property type="molecule type" value="Genomic_DNA"/>
</dbReference>
<reference evidence="2 3" key="1">
    <citation type="submission" date="2016-11" db="EMBL/GenBank/DDBJ databases">
        <title>The macronuclear genome of Stentor coeruleus: a giant cell with tiny introns.</title>
        <authorList>
            <person name="Slabodnick M."/>
            <person name="Ruby J.G."/>
            <person name="Reiff S.B."/>
            <person name="Swart E.C."/>
            <person name="Gosai S."/>
            <person name="Prabakaran S."/>
            <person name="Witkowska E."/>
            <person name="Larue G.E."/>
            <person name="Fisher S."/>
            <person name="Freeman R.M."/>
            <person name="Gunawardena J."/>
            <person name="Chu W."/>
            <person name="Stover N.A."/>
            <person name="Gregory B.D."/>
            <person name="Nowacki M."/>
            <person name="Derisi J."/>
            <person name="Roy S.W."/>
            <person name="Marshall W.F."/>
            <person name="Sood P."/>
        </authorList>
    </citation>
    <scope>NUCLEOTIDE SEQUENCE [LARGE SCALE GENOMIC DNA]</scope>
    <source>
        <strain evidence="2">WM001</strain>
    </source>
</reference>
<accession>A0A1R2ARG6</accession>
<feature type="compositionally biased region" description="Basic residues" evidence="1">
    <location>
        <begin position="7"/>
        <end position="44"/>
    </location>
</feature>
<dbReference type="Proteomes" id="UP000187209">
    <property type="component" value="Unassembled WGS sequence"/>
</dbReference>
<evidence type="ECO:0000313" key="2">
    <source>
        <dbReference type="EMBL" id="OMJ67121.1"/>
    </source>
</evidence>
<gene>
    <name evidence="2" type="ORF">SteCoe_35802</name>
</gene>
<feature type="region of interest" description="Disordered" evidence="1">
    <location>
        <begin position="1"/>
        <end position="50"/>
    </location>
</feature>
<comment type="caution">
    <text evidence="2">The sequence shown here is derived from an EMBL/GenBank/DDBJ whole genome shotgun (WGS) entry which is preliminary data.</text>
</comment>
<keyword evidence="3" id="KW-1185">Reference proteome</keyword>
<protein>
    <submittedName>
        <fullName evidence="2">Uncharacterized protein</fullName>
    </submittedName>
</protein>
<dbReference type="AlphaFoldDB" id="A0A1R2ARG6"/>
<evidence type="ECO:0000256" key="1">
    <source>
        <dbReference type="SAM" id="MobiDB-lite"/>
    </source>
</evidence>
<proteinExistence type="predicted"/>
<name>A0A1R2ARG6_9CILI</name>
<evidence type="ECO:0000313" key="3">
    <source>
        <dbReference type="Proteomes" id="UP000187209"/>
    </source>
</evidence>
<organism evidence="2 3">
    <name type="scientific">Stentor coeruleus</name>
    <dbReference type="NCBI Taxonomy" id="5963"/>
    <lineage>
        <taxon>Eukaryota</taxon>
        <taxon>Sar</taxon>
        <taxon>Alveolata</taxon>
        <taxon>Ciliophora</taxon>
        <taxon>Postciliodesmatophora</taxon>
        <taxon>Heterotrichea</taxon>
        <taxon>Heterotrichida</taxon>
        <taxon>Stentoridae</taxon>
        <taxon>Stentor</taxon>
    </lineage>
</organism>
<sequence>MENSRSRSPRRKHRSRKSHSRSRSRRDGRRRSGSKEEKHKHKKSERTYESPFTMTDIYFSSTLAGPNLTKVIKKEFPKLLDIDDIKNAKKKPLTTDTGMTFISPQAEEACRKILSRLDAK</sequence>